<dbReference type="RefSeq" id="WP_029096838.1">
    <property type="nucleotide sequence ID" value="NZ_BRLG01000006.1"/>
</dbReference>
<dbReference type="InterPro" id="IPR011008">
    <property type="entry name" value="Dimeric_a/b-barrel"/>
</dbReference>
<evidence type="ECO:0000259" key="2">
    <source>
        <dbReference type="PROSITE" id="PS51502"/>
    </source>
</evidence>
<dbReference type="EMBL" id="PDDX01000001">
    <property type="protein sequence ID" value="PHI31923.1"/>
    <property type="molecule type" value="Genomic_DNA"/>
</dbReference>
<dbReference type="Proteomes" id="UP000224974">
    <property type="component" value="Unassembled WGS sequence"/>
</dbReference>
<protein>
    <submittedName>
        <fullName evidence="4">Stress responsive A/B Barrel Domain</fullName>
    </submittedName>
</protein>
<dbReference type="OrthoDB" id="6637496at2"/>
<accession>A0A2C6DTA1</accession>
<evidence type="ECO:0000313" key="4">
    <source>
        <dbReference type="EMBL" id="VFS52942.1"/>
    </source>
</evidence>
<dbReference type="PROSITE" id="PS51502">
    <property type="entry name" value="S_R_A_B_BARREL"/>
    <property type="match status" value="1"/>
</dbReference>
<dbReference type="PANTHER" id="PTHR33178:SF10">
    <property type="entry name" value="STRESS-RESPONSE A_B BARREL DOMAIN-CONTAINING PROTEIN"/>
    <property type="match status" value="1"/>
</dbReference>
<sequence>MMKHIVLLQFKESLTAQEIKEAFILLEGLGKTIPQIKSFKCGKYDSNEGMNHGFEYGFEIEFDNAEDRDIYLFHPDHVAVAGKVIPLLKNGTDSLMAFDYDPTKGL</sequence>
<dbReference type="Pfam" id="PF07876">
    <property type="entry name" value="Dabb"/>
    <property type="match status" value="1"/>
</dbReference>
<organism evidence="3 5">
    <name type="scientific">Budvicia aquatica</name>
    <dbReference type="NCBI Taxonomy" id="82979"/>
    <lineage>
        <taxon>Bacteria</taxon>
        <taxon>Pseudomonadati</taxon>
        <taxon>Pseudomonadota</taxon>
        <taxon>Gammaproteobacteria</taxon>
        <taxon>Enterobacterales</taxon>
        <taxon>Budviciaceae</taxon>
        <taxon>Budvicia</taxon>
    </lineage>
</organism>
<dbReference type="Proteomes" id="UP000373449">
    <property type="component" value="Unassembled WGS sequence"/>
</dbReference>
<comment type="subunit">
    <text evidence="1">Homodimer.</text>
</comment>
<evidence type="ECO:0000313" key="3">
    <source>
        <dbReference type="EMBL" id="PHI31923.1"/>
    </source>
</evidence>
<dbReference type="InterPro" id="IPR044662">
    <property type="entry name" value="HS1/DABB1-like"/>
</dbReference>
<reference evidence="5" key="1">
    <citation type="submission" date="2017-09" db="EMBL/GenBank/DDBJ databases">
        <title>FDA dAtabase for Regulatory Grade micrObial Sequences (FDA-ARGOS): Supporting development and validation of Infectious Disease Dx tests.</title>
        <authorList>
            <person name="Minogue T."/>
            <person name="Wolcott M."/>
            <person name="Wasieloski L."/>
            <person name="Aguilar W."/>
            <person name="Moore D."/>
            <person name="Tallon L."/>
            <person name="Sadzewicz L."/>
            <person name="Ott S."/>
            <person name="Zhao X."/>
            <person name="Nagaraj S."/>
            <person name="Vavikolanu K."/>
            <person name="Aluvathingal J."/>
            <person name="Nadendla S."/>
            <person name="Sichtig H."/>
        </authorList>
    </citation>
    <scope>NUCLEOTIDE SEQUENCE [LARGE SCALE GENOMIC DNA]</scope>
    <source>
        <strain evidence="5">FDAARGOS_387</strain>
    </source>
</reference>
<reference evidence="4 6" key="3">
    <citation type="submission" date="2019-03" db="EMBL/GenBank/DDBJ databases">
        <authorList>
            <consortium name="Pathogen Informatics"/>
        </authorList>
    </citation>
    <scope>NUCLEOTIDE SEQUENCE [LARGE SCALE GENOMIC DNA]</scope>
    <source>
        <strain evidence="4 6">NCTC12282</strain>
    </source>
</reference>
<evidence type="ECO:0000313" key="5">
    <source>
        <dbReference type="Proteomes" id="UP000224974"/>
    </source>
</evidence>
<name>A0A2C6DTA1_9GAMM</name>
<proteinExistence type="predicted"/>
<keyword evidence="5" id="KW-1185">Reference proteome</keyword>
<dbReference type="EMBL" id="CAADJA010000002">
    <property type="protein sequence ID" value="VFS52942.1"/>
    <property type="molecule type" value="Genomic_DNA"/>
</dbReference>
<feature type="domain" description="Stress-response A/B barrel" evidence="2">
    <location>
        <begin position="2"/>
        <end position="100"/>
    </location>
</feature>
<dbReference type="Gene3D" id="3.30.70.100">
    <property type="match status" value="1"/>
</dbReference>
<dbReference type="AlphaFoldDB" id="A0A2C6DTA1"/>
<reference evidence="3" key="2">
    <citation type="submission" date="2017-09" db="EMBL/GenBank/DDBJ databases">
        <title>FDA dAtabase for Regulatory Grade micrObial Sequences (FDA-ARGOS): Supporting development and validation of Infectious Disease Dx tests.</title>
        <authorList>
            <person name="Minogue T."/>
            <person name="Wolcott M."/>
            <person name="Wasieloski L."/>
            <person name="Aguilar W."/>
            <person name="Moore D."/>
            <person name="Tallon L.J."/>
            <person name="Sadzewicz L."/>
            <person name="Ott S."/>
            <person name="Zhao X."/>
            <person name="Nagaraj S."/>
            <person name="Vavikolanu K."/>
            <person name="Aluvathingal J."/>
            <person name="Nadendla S."/>
            <person name="Sichtig H."/>
        </authorList>
    </citation>
    <scope>NUCLEOTIDE SEQUENCE</scope>
    <source>
        <strain evidence="3">FDAARGOS_387</strain>
    </source>
</reference>
<dbReference type="STRING" id="1111728.GCA_000427805_03321"/>
<dbReference type="PANTHER" id="PTHR33178">
    <property type="match status" value="1"/>
</dbReference>
<dbReference type="SUPFAM" id="SSF54909">
    <property type="entry name" value="Dimeric alpha+beta barrel"/>
    <property type="match status" value="1"/>
</dbReference>
<dbReference type="SMART" id="SM00886">
    <property type="entry name" value="Dabb"/>
    <property type="match status" value="1"/>
</dbReference>
<evidence type="ECO:0000256" key="1">
    <source>
        <dbReference type="ARBA" id="ARBA00011738"/>
    </source>
</evidence>
<evidence type="ECO:0000313" key="6">
    <source>
        <dbReference type="Proteomes" id="UP000373449"/>
    </source>
</evidence>
<gene>
    <name evidence="3" type="ORF">CRN84_22665</name>
    <name evidence="4" type="ORF">NCTC12282_06151</name>
</gene>
<dbReference type="InterPro" id="IPR013097">
    <property type="entry name" value="Dabb"/>
</dbReference>